<dbReference type="GO" id="GO:2000001">
    <property type="term" value="P:regulation of DNA damage checkpoint"/>
    <property type="evidence" value="ECO:0007669"/>
    <property type="project" value="TreeGrafter"/>
</dbReference>
<evidence type="ECO:0000256" key="1">
    <source>
        <dbReference type="ARBA" id="ARBA00005434"/>
    </source>
</evidence>
<comment type="similarity">
    <text evidence="1">Belongs to the WD repeat DDB2/WDR76 family.</text>
</comment>
<dbReference type="AlphaFoldDB" id="A0A9D4UXV1"/>
<protein>
    <submittedName>
        <fullName evidence="4">Uncharacterized protein</fullName>
    </submittedName>
</protein>
<dbReference type="GO" id="GO:0005634">
    <property type="term" value="C:nucleus"/>
    <property type="evidence" value="ECO:0007669"/>
    <property type="project" value="TreeGrafter"/>
</dbReference>
<keyword evidence="2" id="KW-0853">WD repeat</keyword>
<feature type="region of interest" description="Disordered" evidence="3">
    <location>
        <begin position="397"/>
        <end position="417"/>
    </location>
</feature>
<feature type="compositionally biased region" description="Basic and acidic residues" evidence="3">
    <location>
        <begin position="210"/>
        <end position="226"/>
    </location>
</feature>
<feature type="region of interest" description="Disordered" evidence="3">
    <location>
        <begin position="30"/>
        <end position="57"/>
    </location>
</feature>
<evidence type="ECO:0000256" key="2">
    <source>
        <dbReference type="PROSITE-ProRule" id="PRU00221"/>
    </source>
</evidence>
<evidence type="ECO:0000313" key="5">
    <source>
        <dbReference type="Proteomes" id="UP000886520"/>
    </source>
</evidence>
<proteinExistence type="inferred from homology"/>
<evidence type="ECO:0000313" key="4">
    <source>
        <dbReference type="EMBL" id="KAI5076003.1"/>
    </source>
</evidence>
<feature type="compositionally biased region" description="Low complexity" evidence="3">
    <location>
        <begin position="228"/>
        <end position="239"/>
    </location>
</feature>
<dbReference type="Proteomes" id="UP000886520">
    <property type="component" value="Chromosome 8"/>
</dbReference>
<dbReference type="Gene3D" id="2.130.10.10">
    <property type="entry name" value="YVTN repeat-like/Quinoprotein amine dehydrogenase"/>
    <property type="match status" value="2"/>
</dbReference>
<sequence>MASRKKKAPAPEAAVGLKQKSLLFFFSKPSSHLPSERASPRLQGDEDDSVSSSLQDAGDSLRWSQLLTGWTPALDIESTFKQIGGDGGTPDHNNVDETEGESVIEQKTPIVLSGSPNGAGRSAESIYNNADDHYTHYVADKSDEREASSFHPCKRRRSSSQSWHPCDDGNNKDVKLELLEASAKCGQTTEPQKEFHMYQSRQDKVFAEDCNKPASSKRDSTNEGDTRSPVPSLPSTPVLQNNTTRPSAVEEDPALNLDEEYCENSKLCNSVCGRTMETTAEISNGNENVMNGCITLEVEEGTEDIKDRHGFSELKTVNGHDDVAAIDMLDKEIPSVLSPVATDARTNSSFLKLKRGSGHRVSAPEDFLEAPLTDYEKEREENILRNQHPSVLSPVATDARTNSSFPKRKRGSGHRVSAPEDFLEAPLTDYEKEREENILRNQHFMQKLGLTVSALTTSKEFTSHSVTKPKGKAIAKVRPPVLPVRRSSRLMQESVGAHMQDDGETAQIVACNASVEEEPLSYDDSSVLKYTCGDGVSNSASYPSHELVEHGVNKIIGFRPLDGVLQDKYLTRIYTMSARFVSQHQRTLLAAGGHQGRIAVFGTTSGMVRGVSVSMESDKNEFQEPLLSWKGSSCWISGVKFLSVQARESANLLLSSANDGNLVLWDINKQQKVQQLSEQLAGLPPLKVTEARGIHSNGIFSMHECCGHVATASKDATVGHSKVTDQEIRLDRSILGHHSGAIRGVNFRDASILADCGSDGLICILDLRMAEPCSLCIDTADPTGVNVVEWCPFQEHLLLSASKDPEISLHDIRNTKEPLYKLSGHVNPGVQRCSQIYRPTFVAQGGTIATPGQGSKALSLYSVDTGRAISRGHLGHDATMVMWTASCNESSSVLWVASRDISQLLPLWQTGG</sequence>
<comment type="caution">
    <text evidence="4">The sequence shown here is derived from an EMBL/GenBank/DDBJ whole genome shotgun (WGS) entry which is preliminary data.</text>
</comment>
<dbReference type="PANTHER" id="PTHR14773">
    <property type="entry name" value="WD REPEAT-CONTAINING PROTEIN 76"/>
    <property type="match status" value="1"/>
</dbReference>
<feature type="region of interest" description="Disordered" evidence="3">
    <location>
        <begin position="81"/>
        <end position="171"/>
    </location>
</feature>
<feature type="repeat" description="WD" evidence="2">
    <location>
        <begin position="643"/>
        <end position="675"/>
    </location>
</feature>
<dbReference type="PANTHER" id="PTHR14773:SF2">
    <property type="entry name" value="(WILD MALAYSIAN BANANA) HYPOTHETICAL PROTEIN"/>
    <property type="match status" value="1"/>
</dbReference>
<organism evidence="4 5">
    <name type="scientific">Adiantum capillus-veneris</name>
    <name type="common">Maidenhair fern</name>
    <dbReference type="NCBI Taxonomy" id="13818"/>
    <lineage>
        <taxon>Eukaryota</taxon>
        <taxon>Viridiplantae</taxon>
        <taxon>Streptophyta</taxon>
        <taxon>Embryophyta</taxon>
        <taxon>Tracheophyta</taxon>
        <taxon>Polypodiopsida</taxon>
        <taxon>Polypodiidae</taxon>
        <taxon>Polypodiales</taxon>
        <taxon>Pteridineae</taxon>
        <taxon>Pteridaceae</taxon>
        <taxon>Vittarioideae</taxon>
        <taxon>Adiantum</taxon>
    </lineage>
</organism>
<feature type="compositionally biased region" description="Basic and acidic residues" evidence="3">
    <location>
        <begin position="130"/>
        <end position="148"/>
    </location>
</feature>
<dbReference type="EMBL" id="JABFUD020000008">
    <property type="protein sequence ID" value="KAI5076003.1"/>
    <property type="molecule type" value="Genomic_DNA"/>
</dbReference>
<dbReference type="PROSITE" id="PS50082">
    <property type="entry name" value="WD_REPEATS_2"/>
    <property type="match status" value="1"/>
</dbReference>
<reference evidence="4" key="1">
    <citation type="submission" date="2021-01" db="EMBL/GenBank/DDBJ databases">
        <title>Adiantum capillus-veneris genome.</title>
        <authorList>
            <person name="Fang Y."/>
            <person name="Liao Q."/>
        </authorList>
    </citation>
    <scope>NUCLEOTIDE SEQUENCE</scope>
    <source>
        <strain evidence="4">H3</strain>
        <tissue evidence="4">Leaf</tissue>
    </source>
</reference>
<feature type="region of interest" description="Disordered" evidence="3">
    <location>
        <begin position="210"/>
        <end position="252"/>
    </location>
</feature>
<keyword evidence="5" id="KW-1185">Reference proteome</keyword>
<name>A0A9D4UXV1_ADICA</name>
<dbReference type="InterPro" id="IPR015943">
    <property type="entry name" value="WD40/YVTN_repeat-like_dom_sf"/>
</dbReference>
<dbReference type="GO" id="GO:0003677">
    <property type="term" value="F:DNA binding"/>
    <property type="evidence" value="ECO:0007669"/>
    <property type="project" value="TreeGrafter"/>
</dbReference>
<dbReference type="OrthoDB" id="273771at2759"/>
<dbReference type="InterPro" id="IPR036322">
    <property type="entry name" value="WD40_repeat_dom_sf"/>
</dbReference>
<dbReference type="SMART" id="SM00320">
    <property type="entry name" value="WD40"/>
    <property type="match status" value="3"/>
</dbReference>
<dbReference type="InterPro" id="IPR001680">
    <property type="entry name" value="WD40_rpt"/>
</dbReference>
<dbReference type="SUPFAM" id="SSF50978">
    <property type="entry name" value="WD40 repeat-like"/>
    <property type="match status" value="1"/>
</dbReference>
<gene>
    <name evidence="4" type="ORF">GOP47_0008068</name>
</gene>
<evidence type="ECO:0000256" key="3">
    <source>
        <dbReference type="SAM" id="MobiDB-lite"/>
    </source>
</evidence>
<dbReference type="InterPro" id="IPR050853">
    <property type="entry name" value="WD_repeat_DNA-damage-binding"/>
</dbReference>
<accession>A0A9D4UXV1</accession>